<sequence>MGISIFGAIIIVVFIASLLISALYLGATIFGAIIMVVFIGSPLISALYLAITKKPGF</sequence>
<dbReference type="EMBL" id="QLTW01000068">
    <property type="protein sequence ID" value="MBT9145274.1"/>
    <property type="molecule type" value="Genomic_DNA"/>
</dbReference>
<dbReference type="AlphaFoldDB" id="A0A9E2F1B4"/>
<keyword evidence="1" id="KW-1133">Transmembrane helix</keyword>
<accession>A0A9E2F1B4</accession>
<reference evidence="2 3" key="1">
    <citation type="journal article" date="2021" name="bioRxiv">
        <title>Unique metabolic strategies in Hadean analogues reveal hints for primordial physiology.</title>
        <authorList>
            <person name="Nobu M.K."/>
            <person name="Nakai R."/>
            <person name="Tamazawa S."/>
            <person name="Mori H."/>
            <person name="Toyoda A."/>
            <person name="Ijiri A."/>
            <person name="Suzuki S."/>
            <person name="Kurokawa K."/>
            <person name="Kamagata Y."/>
            <person name="Tamaki H."/>
        </authorList>
    </citation>
    <scope>NUCLEOTIDE SEQUENCE [LARGE SCALE GENOMIC DNA]</scope>
    <source>
        <strain evidence="2">BS525</strain>
    </source>
</reference>
<comment type="caution">
    <text evidence="2">The sequence shown here is derived from an EMBL/GenBank/DDBJ whole genome shotgun (WGS) entry which is preliminary data.</text>
</comment>
<keyword evidence="1" id="KW-0812">Transmembrane</keyword>
<evidence type="ECO:0000313" key="3">
    <source>
        <dbReference type="Proteomes" id="UP000811545"/>
    </source>
</evidence>
<protein>
    <submittedName>
        <fullName evidence="2">Uncharacterized protein</fullName>
    </submittedName>
</protein>
<evidence type="ECO:0000313" key="2">
    <source>
        <dbReference type="EMBL" id="MBT9145274.1"/>
    </source>
</evidence>
<proteinExistence type="predicted"/>
<keyword evidence="1" id="KW-0472">Membrane</keyword>
<name>A0A9E2F1B4_PSYF1</name>
<dbReference type="Proteomes" id="UP000811545">
    <property type="component" value="Unassembled WGS sequence"/>
</dbReference>
<feature type="transmembrane region" description="Helical" evidence="1">
    <location>
        <begin position="30"/>
        <end position="51"/>
    </location>
</feature>
<gene>
    <name evidence="2" type="ORF">DDT42_01144</name>
</gene>
<feature type="transmembrane region" description="Helical" evidence="1">
    <location>
        <begin position="5"/>
        <end position="24"/>
    </location>
</feature>
<organism evidence="2 3">
    <name type="scientific">Psychracetigena formicireducens</name>
    <dbReference type="NCBI Taxonomy" id="2986056"/>
    <lineage>
        <taxon>Bacteria</taxon>
        <taxon>Bacillati</taxon>
        <taxon>Candidatus Lithacetigenota</taxon>
        <taxon>Candidatus Psychracetigena</taxon>
    </lineage>
</organism>
<evidence type="ECO:0000256" key="1">
    <source>
        <dbReference type="SAM" id="Phobius"/>
    </source>
</evidence>